<proteinExistence type="predicted"/>
<comment type="caution">
    <text evidence="1">The sequence shown here is derived from an EMBL/GenBank/DDBJ whole genome shotgun (WGS) entry which is preliminary data.</text>
</comment>
<feature type="non-terminal residue" evidence="1">
    <location>
        <position position="1"/>
    </location>
</feature>
<sequence>DRRRMLDRLKLAAIVEKSSYLWANNAIGAGGQTALHDLFAALRRIFRYVEPSAHEVLFVLMPVAPDGPRGSLGPFVDVTLPVLAQQVRDGDVLEVLPNGRLRVYHPAKVNPKTLSHRAVLYEYRQRSEYLWGGGQKNEIDKVDPAYDSLFSVPAFSDLREAIDYYKTRLARRSSCKILDEIWHDKHRVFLKAKPESRMRDSLTQYLKGTLRGDYEVRPEQVVDESHPVDIKVTWFCANRLALIEIKWMGDCRPHNGHPGTKYRDARAKKGAKQLAEYLDANQVHAPVHVTRGTLVVFDARRARIGRRSRKLDKADGFAYEHREIVYSPAYHKTRKDFEEPIRLFLEPKCR</sequence>
<organism evidence="1">
    <name type="scientific">marine sediment metagenome</name>
    <dbReference type="NCBI Taxonomy" id="412755"/>
    <lineage>
        <taxon>unclassified sequences</taxon>
        <taxon>metagenomes</taxon>
        <taxon>ecological metagenomes</taxon>
    </lineage>
</organism>
<protein>
    <submittedName>
        <fullName evidence="1">Uncharacterized protein</fullName>
    </submittedName>
</protein>
<gene>
    <name evidence="1" type="ORF">LCGC14_1790120</name>
</gene>
<reference evidence="1" key="1">
    <citation type="journal article" date="2015" name="Nature">
        <title>Complex archaea that bridge the gap between prokaryotes and eukaryotes.</title>
        <authorList>
            <person name="Spang A."/>
            <person name="Saw J.H."/>
            <person name="Jorgensen S.L."/>
            <person name="Zaremba-Niedzwiedzka K."/>
            <person name="Martijn J."/>
            <person name="Lind A.E."/>
            <person name="van Eijk R."/>
            <person name="Schleper C."/>
            <person name="Guy L."/>
            <person name="Ettema T.J."/>
        </authorList>
    </citation>
    <scope>NUCLEOTIDE SEQUENCE</scope>
</reference>
<evidence type="ECO:0000313" key="1">
    <source>
        <dbReference type="EMBL" id="KKM01870.1"/>
    </source>
</evidence>
<name>A0A0F9GSU7_9ZZZZ</name>
<dbReference type="EMBL" id="LAZR01017079">
    <property type="protein sequence ID" value="KKM01870.1"/>
    <property type="molecule type" value="Genomic_DNA"/>
</dbReference>
<dbReference type="AlphaFoldDB" id="A0A0F9GSU7"/>
<accession>A0A0F9GSU7</accession>